<dbReference type="EMBL" id="BLXX01000001">
    <property type="protein sequence ID" value="GFO58051.1"/>
    <property type="molecule type" value="Genomic_DNA"/>
</dbReference>
<sequence length="393" mass="42395">MVKVFPKSGQKGFTLAEVMVAMALFMVVIALVGKSFNSALHTSTVIAKSEESNIDGVLGLEMLRHDIVQAGYGLYTLADTAPSFSEAAAGTLAADYNDTAGKAVPRGVVGDNDLDKGDNSIILSGTDYLAIKGTSLGTESAAQKWSYMNYTTPAKIWTKGEDKLSDGVDKVITLRQVYSTGNLDRKLVFDTSTPTSWALTYRDDGKYASTYHPTANGQVYYYYGLGSSTPRAPFNRVDYLVKRVPQEMSKSCAPGAGTLYKTVLNQSDGSMTQIPLLDCVADMQVVLGWNATGASGSNVVDTWSNANGTTTSPGNPLSPSDPAFVRSSLKVVKVFILAQDGVYDRSFNNPSTPLLIGDDTSLGSLSRYIDLSGPNYQHYRWKLYRFTARPTSL</sequence>
<dbReference type="GO" id="GO:0043683">
    <property type="term" value="P:type IV pilus assembly"/>
    <property type="evidence" value="ECO:0007669"/>
    <property type="project" value="InterPro"/>
</dbReference>
<feature type="transmembrane region" description="Helical" evidence="1">
    <location>
        <begin position="12"/>
        <end position="33"/>
    </location>
</feature>
<keyword evidence="1" id="KW-0472">Membrane</keyword>
<evidence type="ECO:0000313" key="3">
    <source>
        <dbReference type="Proteomes" id="UP000556026"/>
    </source>
</evidence>
<evidence type="ECO:0000256" key="1">
    <source>
        <dbReference type="SAM" id="Phobius"/>
    </source>
</evidence>
<dbReference type="InterPro" id="IPR012902">
    <property type="entry name" value="N_methyl_site"/>
</dbReference>
<keyword evidence="1" id="KW-1133">Transmembrane helix</keyword>
<accession>A0A6V8MDK4</accession>
<dbReference type="Pfam" id="PF07963">
    <property type="entry name" value="N_methyl"/>
    <property type="match status" value="1"/>
</dbReference>
<comment type="caution">
    <text evidence="2">The sequence shown here is derived from an EMBL/GenBank/DDBJ whole genome shotgun (WGS) entry which is preliminary data.</text>
</comment>
<protein>
    <submittedName>
        <fullName evidence="2">Type IV pilus minor pilin PilW</fullName>
    </submittedName>
</protein>
<name>A0A6V8MDK4_9BACT</name>
<keyword evidence="3" id="KW-1185">Reference proteome</keyword>
<gene>
    <name evidence="2" type="primary">pilW-2_2</name>
    <name evidence="2" type="ORF">GMST_03760</name>
</gene>
<evidence type="ECO:0000313" key="2">
    <source>
        <dbReference type="EMBL" id="GFO58051.1"/>
    </source>
</evidence>
<dbReference type="RefSeq" id="WP_183352900.1">
    <property type="nucleotide sequence ID" value="NZ_BLXX01000001.1"/>
</dbReference>
<dbReference type="Proteomes" id="UP000556026">
    <property type="component" value="Unassembled WGS sequence"/>
</dbReference>
<keyword evidence="1" id="KW-0812">Transmembrane</keyword>
<organism evidence="2 3">
    <name type="scientific">Geomonas silvestris</name>
    <dbReference type="NCBI Taxonomy" id="2740184"/>
    <lineage>
        <taxon>Bacteria</taxon>
        <taxon>Pseudomonadati</taxon>
        <taxon>Thermodesulfobacteriota</taxon>
        <taxon>Desulfuromonadia</taxon>
        <taxon>Geobacterales</taxon>
        <taxon>Geobacteraceae</taxon>
        <taxon>Geomonas</taxon>
    </lineage>
</organism>
<reference evidence="3" key="1">
    <citation type="submission" date="2020-06" db="EMBL/GenBank/DDBJ databases">
        <title>Draft genomic sequence of Geomonas sp. Red330.</title>
        <authorList>
            <person name="Itoh H."/>
            <person name="Zhenxing X."/>
            <person name="Ushijima N."/>
            <person name="Masuda Y."/>
            <person name="Shiratori Y."/>
            <person name="Senoo K."/>
        </authorList>
    </citation>
    <scope>NUCLEOTIDE SEQUENCE [LARGE SCALE GENOMIC DNA]</scope>
    <source>
        <strain evidence="3">Red330</strain>
    </source>
</reference>
<proteinExistence type="predicted"/>
<dbReference type="AlphaFoldDB" id="A0A6V8MDK4"/>